<proteinExistence type="predicted"/>
<evidence type="ECO:0000313" key="1">
    <source>
        <dbReference type="EMBL" id="CAG7733787.1"/>
    </source>
</evidence>
<dbReference type="AlphaFoldDB" id="A0A8J2PCW2"/>
<sequence length="111" mass="12907">MRKHFLPSDRAYSGNDAILASTASKWSGFPRTVGIIGRVADSRIYCHLSLYSDEEFRRDEFRRKDLHRRILRERVRKGLILLQSFNLGEAQESEVSEDEFRQAESLSTENS</sequence>
<protein>
    <submittedName>
        <fullName evidence="1">Uncharacterized protein</fullName>
    </submittedName>
</protein>
<dbReference type="Proteomes" id="UP000708208">
    <property type="component" value="Unassembled WGS sequence"/>
</dbReference>
<reference evidence="1" key="1">
    <citation type="submission" date="2021-06" db="EMBL/GenBank/DDBJ databases">
        <authorList>
            <person name="Hodson N. C."/>
            <person name="Mongue J. A."/>
            <person name="Jaron S. K."/>
        </authorList>
    </citation>
    <scope>NUCLEOTIDE SEQUENCE</scope>
</reference>
<gene>
    <name evidence="1" type="ORF">AFUS01_LOCUS22210</name>
</gene>
<comment type="caution">
    <text evidence="1">The sequence shown here is derived from an EMBL/GenBank/DDBJ whole genome shotgun (WGS) entry which is preliminary data.</text>
</comment>
<dbReference type="EMBL" id="CAJVCH010256133">
    <property type="protein sequence ID" value="CAG7733787.1"/>
    <property type="molecule type" value="Genomic_DNA"/>
</dbReference>
<evidence type="ECO:0000313" key="2">
    <source>
        <dbReference type="Proteomes" id="UP000708208"/>
    </source>
</evidence>
<accession>A0A8J2PCW2</accession>
<name>A0A8J2PCW2_9HEXA</name>
<organism evidence="1 2">
    <name type="scientific">Allacma fusca</name>
    <dbReference type="NCBI Taxonomy" id="39272"/>
    <lineage>
        <taxon>Eukaryota</taxon>
        <taxon>Metazoa</taxon>
        <taxon>Ecdysozoa</taxon>
        <taxon>Arthropoda</taxon>
        <taxon>Hexapoda</taxon>
        <taxon>Collembola</taxon>
        <taxon>Symphypleona</taxon>
        <taxon>Sminthuridae</taxon>
        <taxon>Allacma</taxon>
    </lineage>
</organism>
<keyword evidence="2" id="KW-1185">Reference proteome</keyword>